<dbReference type="InterPro" id="IPR011669">
    <property type="entry name" value="DgcN-like"/>
</dbReference>
<sequence length="358" mass="38638">MQPQALLLTDGLLTTSDAKTAHGLIRGTERYRVRGVIDPPTAGQDAGEVLDGTNRDMPVWATVEEALTNVPEVTHAIIAVATSGGVLPAHMMASIRTCLSRGLSVVNGLHEFLSDKPELVRLAEAHGGELIDIRKPKPRNELHFWTGAIYTVQAPVVAVMGTDCALGKRTTARLLTQACQDAGMSAEMIYTGQTGWLQGGRYGFIFDTTVNDFVSGELEHAIVSCWNETGADLLFVEGQASLRNPGGPCGAEFLVSGNARAVVLVHAPKRTYYDHVPAWGEIPSVESEIALIRAYGAEVIALALNTEACTLDEALTFQDQYRKTLQLPVLLPLEQGVADLIPVLKAFVDQKKQRHAHP</sequence>
<dbReference type="PANTHER" id="PTHR40690">
    <property type="entry name" value="GLL3100 PROTEIN"/>
    <property type="match status" value="1"/>
</dbReference>
<dbReference type="EMBL" id="MORL01000001">
    <property type="protein sequence ID" value="OIN60943.1"/>
    <property type="molecule type" value="Genomic_DNA"/>
</dbReference>
<dbReference type="AlphaFoldDB" id="A0A1S2VQ86"/>
<feature type="domain" description="D-glutamate N-acetyltransferase-like C-terminal" evidence="1">
    <location>
        <begin position="143"/>
        <end position="340"/>
    </location>
</feature>
<dbReference type="InterPro" id="IPR035402">
    <property type="entry name" value="DgcN-like_N"/>
</dbReference>
<feature type="domain" description="D-glutamate N-acetyltransferase-like N-terminal" evidence="2">
    <location>
        <begin position="41"/>
        <end position="136"/>
    </location>
</feature>
<dbReference type="PIRSF" id="PIRSF026760">
    <property type="entry name" value="UCP026760"/>
    <property type="match status" value="1"/>
</dbReference>
<evidence type="ECO:0000313" key="4">
    <source>
        <dbReference type="Proteomes" id="UP000181790"/>
    </source>
</evidence>
<dbReference type="OrthoDB" id="9778498at2"/>
<evidence type="ECO:0000259" key="2">
    <source>
        <dbReference type="Pfam" id="PF17396"/>
    </source>
</evidence>
<dbReference type="Gene3D" id="3.40.50.720">
    <property type="entry name" value="NAD(P)-binding Rossmann-like Domain"/>
    <property type="match status" value="1"/>
</dbReference>
<evidence type="ECO:0000313" key="3">
    <source>
        <dbReference type="EMBL" id="OIN60943.1"/>
    </source>
</evidence>
<reference evidence="3 4" key="1">
    <citation type="submission" date="2016-10" db="EMBL/GenBank/DDBJ databases">
        <title>Arsenicibacter rosenii gen. nov., sp. nov., an efficient arsenic-methylating bacterium isolated from an arsenic-contaminated paddy soil.</title>
        <authorList>
            <person name="Huang K."/>
        </authorList>
    </citation>
    <scope>NUCLEOTIDE SEQUENCE [LARGE SCALE GENOMIC DNA]</scope>
    <source>
        <strain evidence="3 4">SM-1</strain>
    </source>
</reference>
<dbReference type="PANTHER" id="PTHR40690:SF1">
    <property type="entry name" value="DUF1611 DOMAIN-CONTAINING PROTEIN"/>
    <property type="match status" value="1"/>
</dbReference>
<dbReference type="Pfam" id="PF17396">
    <property type="entry name" value="DUF1611_N"/>
    <property type="match status" value="1"/>
</dbReference>
<accession>A0A1S2VQ86</accession>
<comment type="caution">
    <text evidence="3">The sequence shown here is derived from an EMBL/GenBank/DDBJ whole genome shotgun (WGS) entry which is preliminary data.</text>
</comment>
<keyword evidence="4" id="KW-1185">Reference proteome</keyword>
<dbReference type="Gene3D" id="3.40.50.300">
    <property type="entry name" value="P-loop containing nucleotide triphosphate hydrolases"/>
    <property type="match status" value="1"/>
</dbReference>
<evidence type="ECO:0008006" key="5">
    <source>
        <dbReference type="Google" id="ProtNLM"/>
    </source>
</evidence>
<proteinExistence type="predicted"/>
<protein>
    <recommendedName>
        <fullName evidence="5">EBNA-1 nuclear protein</fullName>
    </recommendedName>
</protein>
<name>A0A1S2VQ86_9BACT</name>
<dbReference type="Pfam" id="PF07755">
    <property type="entry name" value="DUF1611"/>
    <property type="match status" value="1"/>
</dbReference>
<dbReference type="SUPFAM" id="SSF52540">
    <property type="entry name" value="P-loop containing nucleoside triphosphate hydrolases"/>
    <property type="match status" value="1"/>
</dbReference>
<gene>
    <name evidence="3" type="ORF">BLX24_02335</name>
</gene>
<dbReference type="InterPro" id="IPR027417">
    <property type="entry name" value="P-loop_NTPase"/>
</dbReference>
<organism evidence="3 4">
    <name type="scientific">Arsenicibacter rosenii</name>
    <dbReference type="NCBI Taxonomy" id="1750698"/>
    <lineage>
        <taxon>Bacteria</taxon>
        <taxon>Pseudomonadati</taxon>
        <taxon>Bacteroidota</taxon>
        <taxon>Cytophagia</taxon>
        <taxon>Cytophagales</taxon>
        <taxon>Spirosomataceae</taxon>
        <taxon>Arsenicibacter</taxon>
    </lineage>
</organism>
<dbReference type="Proteomes" id="UP000181790">
    <property type="component" value="Unassembled WGS sequence"/>
</dbReference>
<evidence type="ECO:0000259" key="1">
    <source>
        <dbReference type="Pfam" id="PF07755"/>
    </source>
</evidence>
<dbReference type="RefSeq" id="WP_071501447.1">
    <property type="nucleotide sequence ID" value="NZ_MORL01000001.1"/>
</dbReference>
<dbReference type="InterPro" id="IPR035086">
    <property type="entry name" value="DgcN-like_C"/>
</dbReference>